<evidence type="ECO:0000313" key="3">
    <source>
        <dbReference type="Proteomes" id="UP000187406"/>
    </source>
</evidence>
<feature type="compositionally biased region" description="Polar residues" evidence="1">
    <location>
        <begin position="530"/>
        <end position="542"/>
    </location>
</feature>
<feature type="region of interest" description="Disordered" evidence="1">
    <location>
        <begin position="1045"/>
        <end position="1083"/>
    </location>
</feature>
<organism evidence="2 3">
    <name type="scientific">Cephalotus follicularis</name>
    <name type="common">Albany pitcher plant</name>
    <dbReference type="NCBI Taxonomy" id="3775"/>
    <lineage>
        <taxon>Eukaryota</taxon>
        <taxon>Viridiplantae</taxon>
        <taxon>Streptophyta</taxon>
        <taxon>Embryophyta</taxon>
        <taxon>Tracheophyta</taxon>
        <taxon>Spermatophyta</taxon>
        <taxon>Magnoliopsida</taxon>
        <taxon>eudicotyledons</taxon>
        <taxon>Gunneridae</taxon>
        <taxon>Pentapetalae</taxon>
        <taxon>rosids</taxon>
        <taxon>fabids</taxon>
        <taxon>Oxalidales</taxon>
        <taxon>Cephalotaceae</taxon>
        <taxon>Cephalotus</taxon>
    </lineage>
</organism>
<dbReference type="InParanoid" id="A0A1Q3CYI8"/>
<feature type="compositionally biased region" description="Polar residues" evidence="1">
    <location>
        <begin position="1416"/>
        <end position="1431"/>
    </location>
</feature>
<comment type="caution">
    <text evidence="2">The sequence shown here is derived from an EMBL/GenBank/DDBJ whole genome shotgun (WGS) entry which is preliminary data.</text>
</comment>
<feature type="compositionally biased region" description="Polar residues" evidence="1">
    <location>
        <begin position="1334"/>
        <end position="1353"/>
    </location>
</feature>
<evidence type="ECO:0000313" key="2">
    <source>
        <dbReference type="EMBL" id="GAV85279.1"/>
    </source>
</evidence>
<accession>A0A1Q3CYI8</accession>
<dbReference type="STRING" id="3775.A0A1Q3CYI8"/>
<dbReference type="PANTHER" id="PTHR31267:SF7">
    <property type="entry name" value="DENTIN SIALOPHOSPHOPROTEIN-LIKE PROTEIN"/>
    <property type="match status" value="1"/>
</dbReference>
<sequence length="1823" mass="198044">MPGNEVGDRIHNFFGQENLSQGQHHSQVVDGTWPGLSNNLWVGNHRQIGAPLISNLKNYNIQQLADSERGHSGQSSSLQHGMNFTQLPLRPEFTRSQSQNQQPTLNGYVHGHQGFQTRQNEANFLGVDTESDRRNLISRGFSVHGSQLENGPQLKENSVRLESTESPVNYDFFGGQQQLSGQHPGMMQPLPRQQSDISDMHLLQQQVMFKQMQEFQRQQRLQKSQFQQQEERRLSSLGPVSSTAKQAVGNHSPPMNVNPINDASNYSLQPELMAANTNWLQCGASPVMQGSSSGLMFSPEQGQALRLMGMVPQQVGQSLYGVPVTSTWSVPTQHSAIQMDKPAMQQVTANSNFPGNQYVAFPDQVSLQDGGLVSRQGYQEQNMFGPAAGQSLNSRLSLENLQKANPQQRNAPVQEFCDRQELAGPSGTSHEKMGMQVPPSQNVATLDPTEEKILFGSDDNLWDSFGRATDMGSGGFNVVDTTDPFGAFPSVQSGSWSALMQSAVAETSGSDIGPQEEWSGLSVRDGEIPTRNQPSSSVNDGSKQQTVWALNILQPASAPNSRPFPLPDDANTSLEYRSVSDVQKPGSKTSHEQGEMLQTNSSQGFPQKLPEEGSKWLDRSSLQKPVAGHNSFYGNIVHSSDAEQSVKSIAGSYTQRQGMPSYNPGGQPGKGTNGWNFIESESPGGGSTLHPSQCSNHQSSVHEEVGRVKPSIGSPQANRKDSDFNNVMMSDSRTIRSKQESSQQHPDLNNLNFWKNPDSVNSRGSGLPGNYQHHLDKRPQIESLGNNGSDKGMVEIHELGNINMKENSSESSRSNVSLNPSTGGLRENVWLDATDSRTLPGGKQKSSGQISRKPPVTRKFQYHPMGDVGVDVEPSYGTKQVAHPQAMPQQVTQGFKGHEHGYFGLSKFLGHFTRNSIENEKGHSPGFQGETRGFDEVPSKSLHPGRVPGTSAPFDRSVGNYAPNKTAPSSQNMLELLHKVDQSGSATHVSSSDRNQSSETREAETSDASVGHIQLNQTSASQGFGLQLGPPSQRSSVPDHALISQSSSQMFNSQSTTHINSEGGKSQSCLPSTAPVQSLPPSREMSLGELENNISGISGQAGSKALQYNIQGNFSAAFPSSFTYSRSPLQNQHMTSAPVASQSVNLSFDRSFSQLKQSESSCERSQTSESAVASVPDMSIGDPHHGILTSAEISQSSINNQNHARDSLQQFNVLETMPVSQHSVTPGTSQQGLSSKILPNVWTSVSAQQRSLAVKPSSLYKSHLQPNNSVETTSGPQNLDDQVVQRGGNASSEFGACSANSQGYGGKEQPAKEQQESPGKNGSLETMSAAHSVGNESAVQCSSDASPLNPSATQRDIEAFGRSLRPNNVMNQRYSLLHQVQAMRNTENDPGNRSAKKFKGPDSGPDAQLVAPKGGQQLSYGSNSMDRNASTNLNSIPSADSGMLSFSSKPLQNIDTNASSHDMVAFSQNDSQSFSSSTSASVVRGEHSQISPQMAPSWFDQYGAFRNGHMLPMYDARKITTVKTLEQPLFVGRPSDSLHAHHSAEQVNAAADACQLGNSLQSSSPTTIAHEHMSPDQSMVTLRPKKRKIATSELLPWHREVMQGSQRLQSLSVAEVEWAQAANRLIEKAEDEAELIEDGSPLFRSKRRLILTTQLMQQLLRPPPSVILTADASTEYESVAYFTARSVLGDACSTVSCPGSEAPLPPKGGNLLHEKVKTNQRIGDQYIIKAMEDFVCRAKKLESDVLRLDKRASILDLRVECQDLEKYSVINRFAKFHGRGQADVAETSSSDGNANTQKSCPQRYVAALPMPRNLPDRVQCLSL</sequence>
<feature type="region of interest" description="Disordered" evidence="1">
    <location>
        <begin position="1258"/>
        <end position="1353"/>
    </location>
</feature>
<feature type="compositionally biased region" description="Polar residues" evidence="1">
    <location>
        <begin position="982"/>
        <end position="998"/>
    </location>
</feature>
<feature type="compositionally biased region" description="Polar residues" evidence="1">
    <location>
        <begin position="1316"/>
        <end position="1326"/>
    </location>
</feature>
<protein>
    <submittedName>
        <fullName evidence="2">Uncharacterized protein</fullName>
    </submittedName>
</protein>
<reference evidence="3" key="1">
    <citation type="submission" date="2016-04" db="EMBL/GenBank/DDBJ databases">
        <title>Cephalotus genome sequencing.</title>
        <authorList>
            <person name="Fukushima K."/>
            <person name="Hasebe M."/>
            <person name="Fang X."/>
        </authorList>
    </citation>
    <scope>NUCLEOTIDE SEQUENCE [LARGE SCALE GENOMIC DNA]</scope>
    <source>
        <strain evidence="3">cv. St1</strain>
    </source>
</reference>
<feature type="compositionally biased region" description="Polar residues" evidence="1">
    <location>
        <begin position="1288"/>
        <end position="1302"/>
    </location>
</feature>
<dbReference type="OrthoDB" id="1630099at2759"/>
<feature type="compositionally biased region" description="Low complexity" evidence="1">
    <location>
        <begin position="809"/>
        <end position="821"/>
    </location>
</feature>
<feature type="region of interest" description="Disordered" evidence="1">
    <location>
        <begin position="577"/>
        <end position="615"/>
    </location>
</feature>
<feature type="compositionally biased region" description="Polar residues" evidence="1">
    <location>
        <begin position="740"/>
        <end position="755"/>
    </location>
</feature>
<feature type="region of interest" description="Disordered" evidence="1">
    <location>
        <begin position="220"/>
        <end position="255"/>
    </location>
</feature>
<keyword evidence="3" id="KW-1185">Reference proteome</keyword>
<dbReference type="FunCoup" id="A0A1Q3CYI8">
    <property type="interactions" value="3168"/>
</dbReference>
<proteinExistence type="predicted"/>
<feature type="region of interest" description="Disordered" evidence="1">
    <location>
        <begin position="506"/>
        <end position="542"/>
    </location>
</feature>
<feature type="region of interest" description="Disordered" evidence="1">
    <location>
        <begin position="981"/>
        <end position="1009"/>
    </location>
</feature>
<dbReference type="Proteomes" id="UP000187406">
    <property type="component" value="Unassembled WGS sequence"/>
</dbReference>
<feature type="region of interest" description="Disordered" evidence="1">
    <location>
        <begin position="920"/>
        <end position="968"/>
    </location>
</feature>
<feature type="compositionally biased region" description="Polar residues" evidence="1">
    <location>
        <begin position="1056"/>
        <end position="1080"/>
    </location>
</feature>
<dbReference type="EMBL" id="BDDD01003523">
    <property type="protein sequence ID" value="GAV85279.1"/>
    <property type="molecule type" value="Genomic_DNA"/>
</dbReference>
<feature type="compositionally biased region" description="Polar residues" evidence="1">
    <location>
        <begin position="689"/>
        <end position="699"/>
    </location>
</feature>
<feature type="compositionally biased region" description="Low complexity" evidence="1">
    <location>
        <begin position="1045"/>
        <end position="1055"/>
    </location>
</feature>
<gene>
    <name evidence="2" type="ORF">CFOL_v3_28717</name>
</gene>
<feature type="compositionally biased region" description="Polar residues" evidence="1">
    <location>
        <begin position="1157"/>
        <end position="1171"/>
    </location>
</feature>
<feature type="region of interest" description="Disordered" evidence="1">
    <location>
        <begin position="1386"/>
        <end position="1431"/>
    </location>
</feature>
<feature type="region of interest" description="Disordered" evidence="1">
    <location>
        <begin position="1157"/>
        <end position="1179"/>
    </location>
</feature>
<feature type="compositionally biased region" description="Polar residues" evidence="1">
    <location>
        <begin position="596"/>
        <end position="605"/>
    </location>
</feature>
<feature type="compositionally biased region" description="Polar residues" evidence="1">
    <location>
        <begin position="1264"/>
        <end position="1280"/>
    </location>
</feature>
<feature type="region of interest" description="Disordered" evidence="1">
    <location>
        <begin position="806"/>
        <end position="862"/>
    </location>
</feature>
<evidence type="ECO:0000256" key="1">
    <source>
        <dbReference type="SAM" id="MobiDB-lite"/>
    </source>
</evidence>
<name>A0A1Q3CYI8_CEPFO</name>
<dbReference type="PANTHER" id="PTHR31267">
    <property type="entry name" value="DENTIN SIALOPHOSPHOPROTEIN-LIKE PROTEIN"/>
    <property type="match status" value="1"/>
</dbReference>
<feature type="region of interest" description="Disordered" evidence="1">
    <location>
        <begin position="655"/>
        <end position="755"/>
    </location>
</feature>